<evidence type="ECO:0000313" key="11">
    <source>
        <dbReference type="Proteomes" id="UP000530234"/>
    </source>
</evidence>
<organism evidence="10 11">
    <name type="scientific">Streptomyces calidiresistens</name>
    <dbReference type="NCBI Taxonomy" id="1485586"/>
    <lineage>
        <taxon>Bacteria</taxon>
        <taxon>Bacillati</taxon>
        <taxon>Actinomycetota</taxon>
        <taxon>Actinomycetes</taxon>
        <taxon>Kitasatosporales</taxon>
        <taxon>Streptomycetaceae</taxon>
        <taxon>Streptomyces</taxon>
    </lineage>
</organism>
<dbReference type="InterPro" id="IPR035906">
    <property type="entry name" value="MetI-like_sf"/>
</dbReference>
<feature type="region of interest" description="Disordered" evidence="8">
    <location>
        <begin position="288"/>
        <end position="329"/>
    </location>
</feature>
<dbReference type="GO" id="GO:0006865">
    <property type="term" value="P:amino acid transport"/>
    <property type="evidence" value="ECO:0007669"/>
    <property type="project" value="TreeGrafter"/>
</dbReference>
<feature type="transmembrane region" description="Helical" evidence="7">
    <location>
        <begin position="24"/>
        <end position="45"/>
    </location>
</feature>
<gene>
    <name evidence="10" type="ORF">FOE67_05130</name>
</gene>
<evidence type="ECO:0000256" key="6">
    <source>
        <dbReference type="ARBA" id="ARBA00023136"/>
    </source>
</evidence>
<comment type="subcellular location">
    <subcellularLocation>
        <location evidence="1 7">Cell membrane</location>
        <topology evidence="1 7">Multi-pass membrane protein</topology>
    </subcellularLocation>
</comment>
<evidence type="ECO:0000256" key="4">
    <source>
        <dbReference type="ARBA" id="ARBA00022692"/>
    </source>
</evidence>
<dbReference type="Pfam" id="PF00528">
    <property type="entry name" value="BPD_transp_1"/>
    <property type="match status" value="1"/>
</dbReference>
<evidence type="ECO:0000256" key="2">
    <source>
        <dbReference type="ARBA" id="ARBA00022448"/>
    </source>
</evidence>
<keyword evidence="11" id="KW-1185">Reference proteome</keyword>
<accession>A0A7W3T0Z3</accession>
<dbReference type="CDD" id="cd06261">
    <property type="entry name" value="TM_PBP2"/>
    <property type="match status" value="1"/>
</dbReference>
<comment type="similarity">
    <text evidence="7">Belongs to the binding-protein-dependent transport system permease family.</text>
</comment>
<dbReference type="Proteomes" id="UP000530234">
    <property type="component" value="Unassembled WGS sequence"/>
</dbReference>
<dbReference type="InterPro" id="IPR010065">
    <property type="entry name" value="AA_ABC_transptr_permease_3TM"/>
</dbReference>
<evidence type="ECO:0000259" key="9">
    <source>
        <dbReference type="PROSITE" id="PS50928"/>
    </source>
</evidence>
<feature type="transmembrane region" description="Helical" evidence="7">
    <location>
        <begin position="245"/>
        <end position="270"/>
    </location>
</feature>
<feature type="transmembrane region" description="Helical" evidence="7">
    <location>
        <begin position="110"/>
        <end position="129"/>
    </location>
</feature>
<dbReference type="EMBL" id="VKHS01000064">
    <property type="protein sequence ID" value="MBB0228912.1"/>
    <property type="molecule type" value="Genomic_DNA"/>
</dbReference>
<dbReference type="SUPFAM" id="SSF161098">
    <property type="entry name" value="MetI-like"/>
    <property type="match status" value="1"/>
</dbReference>
<evidence type="ECO:0000256" key="1">
    <source>
        <dbReference type="ARBA" id="ARBA00004651"/>
    </source>
</evidence>
<dbReference type="Gene3D" id="1.10.3720.10">
    <property type="entry name" value="MetI-like"/>
    <property type="match status" value="1"/>
</dbReference>
<sequence length="329" mass="34948">MSASSNSPSVLYDAPGPRARVRNAVMAIVFGALLVVLIGWVVMLLDDAGHLTAAKWSPFVTDSRVWTTYLLPGLMTTLTAAFFAIVIALPLGAILGVARLSDHGWIRRPAGAIVEFFRAIPVLILMLFANEAYAMFTDVARENRPLYAVVTGLVLYNASVLAEVVRAGILSLPRGQSDAARAIGMRKNQTMRFVLLPQAVTAMLPALVSQLVVIVKDTALGGAMLGLNDLLRQTTLISANYGANIIASMTVVALIYIVLNFLLTSFASWLEGRIRRGKRGSGAVVATDPGELLELETPPKQAPDIRTSGTAGPIDPSGPALSGESGDRP</sequence>
<evidence type="ECO:0000256" key="3">
    <source>
        <dbReference type="ARBA" id="ARBA00022475"/>
    </source>
</evidence>
<keyword evidence="5 7" id="KW-1133">Transmembrane helix</keyword>
<dbReference type="InterPro" id="IPR043429">
    <property type="entry name" value="ArtM/GltK/GlnP/TcyL/YhdX-like"/>
</dbReference>
<dbReference type="InterPro" id="IPR000515">
    <property type="entry name" value="MetI-like"/>
</dbReference>
<feature type="transmembrane region" description="Helical" evidence="7">
    <location>
        <begin position="149"/>
        <end position="172"/>
    </location>
</feature>
<evidence type="ECO:0000256" key="7">
    <source>
        <dbReference type="RuleBase" id="RU363032"/>
    </source>
</evidence>
<keyword evidence="4 7" id="KW-0812">Transmembrane</keyword>
<dbReference type="GO" id="GO:0043190">
    <property type="term" value="C:ATP-binding cassette (ABC) transporter complex"/>
    <property type="evidence" value="ECO:0007669"/>
    <property type="project" value="InterPro"/>
</dbReference>
<dbReference type="PANTHER" id="PTHR30614">
    <property type="entry name" value="MEMBRANE COMPONENT OF AMINO ACID ABC TRANSPORTER"/>
    <property type="match status" value="1"/>
</dbReference>
<evidence type="ECO:0000313" key="10">
    <source>
        <dbReference type="EMBL" id="MBB0228912.1"/>
    </source>
</evidence>
<dbReference type="GO" id="GO:0022857">
    <property type="term" value="F:transmembrane transporter activity"/>
    <property type="evidence" value="ECO:0007669"/>
    <property type="project" value="InterPro"/>
</dbReference>
<evidence type="ECO:0000256" key="5">
    <source>
        <dbReference type="ARBA" id="ARBA00022989"/>
    </source>
</evidence>
<dbReference type="AlphaFoldDB" id="A0A7W3T0Z3"/>
<feature type="domain" description="ABC transmembrane type-1" evidence="9">
    <location>
        <begin position="74"/>
        <end position="267"/>
    </location>
</feature>
<name>A0A7W3T0Z3_9ACTN</name>
<dbReference type="RefSeq" id="WP_182660886.1">
    <property type="nucleotide sequence ID" value="NZ_VKHS01000064.1"/>
</dbReference>
<keyword evidence="3" id="KW-1003">Cell membrane</keyword>
<evidence type="ECO:0000256" key="8">
    <source>
        <dbReference type="SAM" id="MobiDB-lite"/>
    </source>
</evidence>
<protein>
    <submittedName>
        <fullName evidence="10">ABC transporter permease subunit</fullName>
    </submittedName>
</protein>
<keyword evidence="6 7" id="KW-0472">Membrane</keyword>
<dbReference type="PROSITE" id="PS50928">
    <property type="entry name" value="ABC_TM1"/>
    <property type="match status" value="1"/>
</dbReference>
<feature type="transmembrane region" description="Helical" evidence="7">
    <location>
        <begin position="65"/>
        <end position="98"/>
    </location>
</feature>
<comment type="caution">
    <text evidence="10">The sequence shown here is derived from an EMBL/GenBank/DDBJ whole genome shotgun (WGS) entry which is preliminary data.</text>
</comment>
<feature type="transmembrane region" description="Helical" evidence="7">
    <location>
        <begin position="193"/>
        <end position="215"/>
    </location>
</feature>
<proteinExistence type="inferred from homology"/>
<dbReference type="NCBIfam" id="TIGR01726">
    <property type="entry name" value="HEQRo_perm_3TM"/>
    <property type="match status" value="1"/>
</dbReference>
<dbReference type="PANTHER" id="PTHR30614:SF21">
    <property type="entry name" value="AMINO ACID ABC TRANSPORTER PERMEASE"/>
    <property type="match status" value="1"/>
</dbReference>
<reference evidence="11" key="1">
    <citation type="submission" date="2019-10" db="EMBL/GenBank/DDBJ databases">
        <title>Streptomyces sp. nov., a novel actinobacterium isolated from alkaline environment.</title>
        <authorList>
            <person name="Golinska P."/>
        </authorList>
    </citation>
    <scope>NUCLEOTIDE SEQUENCE [LARGE SCALE GENOMIC DNA]</scope>
    <source>
        <strain evidence="11">DSM 42108</strain>
    </source>
</reference>
<keyword evidence="2 7" id="KW-0813">Transport</keyword>